<dbReference type="Gene3D" id="1.25.40.60">
    <property type="match status" value="1"/>
</dbReference>
<protein>
    <submittedName>
        <fullName evidence="2">Uncharacterized protein</fullName>
    </submittedName>
</protein>
<organism evidence="2 3">
    <name type="scientific">Dibothriocephalus latus</name>
    <name type="common">Fish tapeworm</name>
    <name type="synonym">Diphyllobothrium latum</name>
    <dbReference type="NCBI Taxonomy" id="60516"/>
    <lineage>
        <taxon>Eukaryota</taxon>
        <taxon>Metazoa</taxon>
        <taxon>Spiralia</taxon>
        <taxon>Lophotrochozoa</taxon>
        <taxon>Platyhelminthes</taxon>
        <taxon>Cestoda</taxon>
        <taxon>Eucestoda</taxon>
        <taxon>Diphyllobothriidea</taxon>
        <taxon>Diphyllobothriidae</taxon>
        <taxon>Dibothriocephalus</taxon>
    </lineage>
</organism>
<dbReference type="SUPFAM" id="SSF56815">
    <property type="entry name" value="Sec1/munc18-like (SM) proteins"/>
    <property type="match status" value="1"/>
</dbReference>
<sequence>MVMGQTAEGEALHDPMRSLVEVLSPDTMTELERFRLVVIFILSRSGISEAHLDKLLDYARLSLTYKSIIAALSSVLGARLINSSVSFLFFILAVLIRVFKSLPKSSYLTEVECFAFSTI</sequence>
<feature type="transmembrane region" description="Helical" evidence="1">
    <location>
        <begin position="68"/>
        <end position="96"/>
    </location>
</feature>
<name>A0A3P7M2P6_DIBLA</name>
<dbReference type="InterPro" id="IPR036045">
    <property type="entry name" value="Sec1-like_sf"/>
</dbReference>
<keyword evidence="1" id="KW-0812">Transmembrane</keyword>
<accession>A0A3P7M2P6</accession>
<evidence type="ECO:0000313" key="3">
    <source>
        <dbReference type="Proteomes" id="UP000281553"/>
    </source>
</evidence>
<proteinExistence type="predicted"/>
<reference evidence="2 3" key="1">
    <citation type="submission" date="2018-11" db="EMBL/GenBank/DDBJ databases">
        <authorList>
            <consortium name="Pathogen Informatics"/>
        </authorList>
    </citation>
    <scope>NUCLEOTIDE SEQUENCE [LARGE SCALE GENOMIC DNA]</scope>
</reference>
<dbReference type="Proteomes" id="UP000281553">
    <property type="component" value="Unassembled WGS sequence"/>
</dbReference>
<keyword evidence="1" id="KW-0472">Membrane</keyword>
<evidence type="ECO:0000313" key="2">
    <source>
        <dbReference type="EMBL" id="VDN16518.1"/>
    </source>
</evidence>
<gene>
    <name evidence="2" type="ORF">DILT_LOCUS12349</name>
</gene>
<evidence type="ECO:0000256" key="1">
    <source>
        <dbReference type="SAM" id="Phobius"/>
    </source>
</evidence>
<dbReference type="EMBL" id="UYRU01066114">
    <property type="protein sequence ID" value="VDN16518.1"/>
    <property type="molecule type" value="Genomic_DNA"/>
</dbReference>
<keyword evidence="1" id="KW-1133">Transmembrane helix</keyword>
<dbReference type="OrthoDB" id="2228at2759"/>
<dbReference type="AlphaFoldDB" id="A0A3P7M2P6"/>
<keyword evidence="3" id="KW-1185">Reference proteome</keyword>